<feature type="transmembrane region" description="Helical" evidence="1">
    <location>
        <begin position="120"/>
        <end position="140"/>
    </location>
</feature>
<evidence type="ECO:0000256" key="1">
    <source>
        <dbReference type="SAM" id="Phobius"/>
    </source>
</evidence>
<proteinExistence type="predicted"/>
<dbReference type="PANTHER" id="PTHR38457:SF1">
    <property type="entry name" value="REGULATOR ABRB-RELATED"/>
    <property type="match status" value="1"/>
</dbReference>
<evidence type="ECO:0000313" key="3">
    <source>
        <dbReference type="Proteomes" id="UP000476332"/>
    </source>
</evidence>
<comment type="caution">
    <text evidence="2">The sequence shown here is derived from an EMBL/GenBank/DDBJ whole genome shotgun (WGS) entry which is preliminary data.</text>
</comment>
<keyword evidence="3" id="KW-1185">Reference proteome</keyword>
<evidence type="ECO:0000313" key="2">
    <source>
        <dbReference type="EMBL" id="NDV87089.1"/>
    </source>
</evidence>
<gene>
    <name evidence="2" type="ORF">GTW51_10285</name>
</gene>
<feature type="transmembrane region" description="Helical" evidence="1">
    <location>
        <begin position="36"/>
        <end position="55"/>
    </location>
</feature>
<accession>A0A6L9MH04</accession>
<dbReference type="GO" id="GO:0016020">
    <property type="term" value="C:membrane"/>
    <property type="evidence" value="ECO:0007669"/>
    <property type="project" value="InterPro"/>
</dbReference>
<dbReference type="AlphaFoldDB" id="A0A6L9MH04"/>
<keyword evidence="1" id="KW-0812">Transmembrane</keyword>
<feature type="transmembrane region" description="Helical" evidence="1">
    <location>
        <begin position="233"/>
        <end position="250"/>
    </location>
</feature>
<dbReference type="EMBL" id="JAAAMJ010000006">
    <property type="protein sequence ID" value="NDV87089.1"/>
    <property type="molecule type" value="Genomic_DNA"/>
</dbReference>
<feature type="transmembrane region" description="Helical" evidence="1">
    <location>
        <begin position="62"/>
        <end position="80"/>
    </location>
</feature>
<keyword evidence="1" id="KW-1133">Transmembrane helix</keyword>
<organism evidence="2 3">
    <name type="scientific">Aurantimonas aggregata</name>
    <dbReference type="NCBI Taxonomy" id="2047720"/>
    <lineage>
        <taxon>Bacteria</taxon>
        <taxon>Pseudomonadati</taxon>
        <taxon>Pseudomonadota</taxon>
        <taxon>Alphaproteobacteria</taxon>
        <taxon>Hyphomicrobiales</taxon>
        <taxon>Aurantimonadaceae</taxon>
        <taxon>Aurantimonas</taxon>
    </lineage>
</organism>
<keyword evidence="1" id="KW-0472">Membrane</keyword>
<dbReference type="Proteomes" id="UP000476332">
    <property type="component" value="Unassembled WGS sequence"/>
</dbReference>
<name>A0A6L9MH04_9HYPH</name>
<feature type="transmembrane region" description="Helical" evidence="1">
    <location>
        <begin position="319"/>
        <end position="339"/>
    </location>
</feature>
<feature type="transmembrane region" description="Helical" evidence="1">
    <location>
        <begin position="262"/>
        <end position="287"/>
    </location>
</feature>
<dbReference type="InterPro" id="IPR007820">
    <property type="entry name" value="AbrB_fam"/>
</dbReference>
<sequence length="367" mass="37010">MRAVPRQRIVALAATLVLAALAGAAGVVLGFPVPWLLGPVLVVSAASIAGLDTRLPLTLRSFAFFVLGIQAGSGVTPAVLEQLALWPASFAIQMVGVVVVIAASYAFLRRGLGWDHPTSLFASMPGALSFVIAAAAQTRADMARVAVVQSVRLLMLIGVLTPTLAWLQSDIGILAAGHPAATLPDYALMFALCGIGAVAGHFSRVPGGMMLGALIASAILHGGGFVTAPIPPALAAFCLVLLGAVIGARLRGIGRRELAGLLPASVGSFVIALGLSAIAAVVAILSLGLAPGKVALAYAPGALEALTVLAFQFDVDPAYVAAHHVVRFLAIAFLVPLLATRVARAATAADGPDPEAGSGVDGGKDRG</sequence>
<dbReference type="InterPro" id="IPR017516">
    <property type="entry name" value="AbrB_dup"/>
</dbReference>
<reference evidence="2 3" key="1">
    <citation type="submission" date="2020-01" db="EMBL/GenBank/DDBJ databases">
        <title>Genomes of bacteria type strains.</title>
        <authorList>
            <person name="Chen J."/>
            <person name="Zhu S."/>
            <person name="Chen J."/>
        </authorList>
    </citation>
    <scope>NUCLEOTIDE SEQUENCE [LARGE SCALE GENOMIC DNA]</scope>
    <source>
        <strain evidence="2 3">KCTC 52919</strain>
    </source>
</reference>
<feature type="transmembrane region" description="Helical" evidence="1">
    <location>
        <begin position="146"/>
        <end position="166"/>
    </location>
</feature>
<dbReference type="GO" id="GO:0010468">
    <property type="term" value="P:regulation of gene expression"/>
    <property type="evidence" value="ECO:0007669"/>
    <property type="project" value="InterPro"/>
</dbReference>
<feature type="transmembrane region" description="Helical" evidence="1">
    <location>
        <begin position="186"/>
        <end position="203"/>
    </location>
</feature>
<dbReference type="PIRSF" id="PIRSF038991">
    <property type="entry name" value="Protein_AbrB"/>
    <property type="match status" value="1"/>
</dbReference>
<dbReference type="PANTHER" id="PTHR38457">
    <property type="entry name" value="REGULATOR ABRB-RELATED"/>
    <property type="match status" value="1"/>
</dbReference>
<feature type="transmembrane region" description="Helical" evidence="1">
    <location>
        <begin position="86"/>
        <end position="108"/>
    </location>
</feature>
<dbReference type="Pfam" id="PF05145">
    <property type="entry name" value="AbrB"/>
    <property type="match status" value="1"/>
</dbReference>
<dbReference type="NCBIfam" id="TIGR03082">
    <property type="entry name" value="Gneg_AbrB_dup"/>
    <property type="match status" value="1"/>
</dbReference>
<dbReference type="RefSeq" id="WP_163043968.1">
    <property type="nucleotide sequence ID" value="NZ_JAAAMJ010000006.1"/>
</dbReference>
<protein>
    <submittedName>
        <fullName evidence="2">AbrB family transcriptional regulator</fullName>
    </submittedName>
</protein>